<proteinExistence type="predicted"/>
<name>A0A9J6P273_9CLOT</name>
<evidence type="ECO:0000259" key="2">
    <source>
        <dbReference type="Pfam" id="PF01471"/>
    </source>
</evidence>
<dbReference type="RefSeq" id="WP_250859043.1">
    <property type="nucleotide sequence ID" value="NZ_JAGSOJ010000002.1"/>
</dbReference>
<sequence>MIKKIVTGFLAFCFISAGTAFADVKLSSNIFLKKGYRNSTVTSLQQRLNELGYLTVNPTGYYGNLTLKAVKSFQSDSGLSADGIVGRRTVAQLNTFNTQSKPASAPAEKAPSTGAYNTSTLDWTWFGTVKNKVPHGSTIKILDINSGTTFNAKKTYGSNHADCETLTKGDTATLKSILGGSWTWQRRPIVVFYNGYAIPASMAAYPHAGNDGAKATAYTSWRSGGYRGGTNLDAVKNNNMHGVIDIHFKGSKTHGSNRVDANHQNAVKKAANYIKNNY</sequence>
<reference evidence="3" key="1">
    <citation type="journal article" date="2021" name="mSystems">
        <title>Bacteria and Archaea Synergistically Convert Glycine Betaine to Biogenic Methane in the Formosa Cold Seep of the South China Sea.</title>
        <authorList>
            <person name="Li L."/>
            <person name="Zhang W."/>
            <person name="Zhang S."/>
            <person name="Song L."/>
            <person name="Sun Q."/>
            <person name="Zhang H."/>
            <person name="Xiang H."/>
            <person name="Dong X."/>
        </authorList>
    </citation>
    <scope>NUCLEOTIDE SEQUENCE</scope>
    <source>
        <strain evidence="3">ZWT</strain>
    </source>
</reference>
<comment type="caution">
    <text evidence="3">The sequence shown here is derived from an EMBL/GenBank/DDBJ whole genome shotgun (WGS) entry which is preliminary data.</text>
</comment>
<dbReference type="InterPro" id="IPR036365">
    <property type="entry name" value="PGBD-like_sf"/>
</dbReference>
<dbReference type="Proteomes" id="UP001056429">
    <property type="component" value="Unassembled WGS sequence"/>
</dbReference>
<dbReference type="InterPro" id="IPR036366">
    <property type="entry name" value="PGBDSf"/>
</dbReference>
<accession>A0A9J6P273</accession>
<keyword evidence="4" id="KW-1185">Reference proteome</keyword>
<gene>
    <name evidence="3" type="ORF">KDK92_09605</name>
</gene>
<evidence type="ECO:0000256" key="1">
    <source>
        <dbReference type="SAM" id="SignalP"/>
    </source>
</evidence>
<reference evidence="3" key="2">
    <citation type="submission" date="2021-04" db="EMBL/GenBank/DDBJ databases">
        <authorList>
            <person name="Dong X."/>
        </authorList>
    </citation>
    <scope>NUCLEOTIDE SEQUENCE</scope>
    <source>
        <strain evidence="3">ZWT</strain>
    </source>
</reference>
<dbReference type="EMBL" id="JAGSOJ010000002">
    <property type="protein sequence ID" value="MCM1989997.1"/>
    <property type="molecule type" value="Genomic_DNA"/>
</dbReference>
<dbReference type="Pfam" id="PF01471">
    <property type="entry name" value="PG_binding_1"/>
    <property type="match status" value="1"/>
</dbReference>
<evidence type="ECO:0000313" key="3">
    <source>
        <dbReference type="EMBL" id="MCM1989997.1"/>
    </source>
</evidence>
<keyword evidence="1" id="KW-0732">Signal</keyword>
<dbReference type="InterPro" id="IPR002477">
    <property type="entry name" value="Peptidoglycan-bd-like"/>
</dbReference>
<evidence type="ECO:0000313" key="4">
    <source>
        <dbReference type="Proteomes" id="UP001056429"/>
    </source>
</evidence>
<feature type="chain" id="PRO_5039917758" evidence="1">
    <location>
        <begin position="23"/>
        <end position="278"/>
    </location>
</feature>
<dbReference type="SUPFAM" id="SSF47090">
    <property type="entry name" value="PGBD-like"/>
    <property type="match status" value="1"/>
</dbReference>
<dbReference type="Gene3D" id="1.10.101.10">
    <property type="entry name" value="PGBD-like superfamily/PGBD"/>
    <property type="match status" value="1"/>
</dbReference>
<feature type="domain" description="Peptidoglycan binding-like" evidence="2">
    <location>
        <begin position="38"/>
        <end position="93"/>
    </location>
</feature>
<dbReference type="AlphaFoldDB" id="A0A9J6P273"/>
<feature type="signal peptide" evidence="1">
    <location>
        <begin position="1"/>
        <end position="22"/>
    </location>
</feature>
<protein>
    <submittedName>
        <fullName evidence="3">Peptidoglycan-binding protein</fullName>
    </submittedName>
</protein>
<organism evidence="3 4">
    <name type="scientific">Oceanirhabdus seepicola</name>
    <dbReference type="NCBI Taxonomy" id="2828781"/>
    <lineage>
        <taxon>Bacteria</taxon>
        <taxon>Bacillati</taxon>
        <taxon>Bacillota</taxon>
        <taxon>Clostridia</taxon>
        <taxon>Eubacteriales</taxon>
        <taxon>Clostridiaceae</taxon>
        <taxon>Oceanirhabdus</taxon>
    </lineage>
</organism>